<dbReference type="Proteomes" id="UP000199052">
    <property type="component" value="Unassembled WGS sequence"/>
</dbReference>
<dbReference type="InterPro" id="IPR004474">
    <property type="entry name" value="LytR_CpsA_psr"/>
</dbReference>
<proteinExistence type="inferred from homology"/>
<dbReference type="InterPro" id="IPR050922">
    <property type="entry name" value="LytR/CpsA/Psr_CW_biosynth"/>
</dbReference>
<evidence type="ECO:0000256" key="1">
    <source>
        <dbReference type="ARBA" id="ARBA00006068"/>
    </source>
</evidence>
<keyword evidence="2" id="KW-1133">Transmembrane helix</keyword>
<evidence type="ECO:0000259" key="3">
    <source>
        <dbReference type="Pfam" id="PF03816"/>
    </source>
</evidence>
<dbReference type="NCBIfam" id="TIGR00350">
    <property type="entry name" value="lytR_cpsA_psr"/>
    <property type="match status" value="1"/>
</dbReference>
<dbReference type="OrthoDB" id="3573673at2"/>
<evidence type="ECO:0000313" key="6">
    <source>
        <dbReference type="Proteomes" id="UP000199052"/>
    </source>
</evidence>
<reference evidence="4 7" key="2">
    <citation type="submission" date="2020-07" db="EMBL/GenBank/DDBJ databases">
        <title>Sequencing the genomes of 1000 actinobacteria strains.</title>
        <authorList>
            <person name="Klenk H.-P."/>
        </authorList>
    </citation>
    <scope>NUCLEOTIDE SEQUENCE [LARGE SCALE GENOMIC DNA]</scope>
    <source>
        <strain evidence="4 7">DSM 45117</strain>
    </source>
</reference>
<keyword evidence="2" id="KW-0812">Transmembrane</keyword>
<dbReference type="EMBL" id="JACBZA010000001">
    <property type="protein sequence ID" value="NYH85886.1"/>
    <property type="molecule type" value="Genomic_DNA"/>
</dbReference>
<dbReference type="PANTHER" id="PTHR33392:SF6">
    <property type="entry name" value="POLYISOPRENYL-TEICHOIC ACID--PEPTIDOGLYCAN TEICHOIC ACID TRANSFERASE TAGU"/>
    <property type="match status" value="1"/>
</dbReference>
<gene>
    <name evidence="4" type="ORF">FHR37_004737</name>
    <name evidence="5" type="ORF">SAMN05421678_1035</name>
</gene>
<reference evidence="5 6" key="1">
    <citation type="submission" date="2016-10" db="EMBL/GenBank/DDBJ databases">
        <authorList>
            <person name="de Groot N.N."/>
        </authorList>
    </citation>
    <scope>NUCLEOTIDE SEQUENCE [LARGE SCALE GENOMIC DNA]</scope>
    <source>
        <strain evidence="5 6">CPCC 202808</strain>
    </source>
</reference>
<name>A0A1I2MQH1_9ACTN</name>
<evidence type="ECO:0000313" key="7">
    <source>
        <dbReference type="Proteomes" id="UP000533017"/>
    </source>
</evidence>
<evidence type="ECO:0000256" key="2">
    <source>
        <dbReference type="SAM" id="Phobius"/>
    </source>
</evidence>
<feature type="transmembrane region" description="Helical" evidence="2">
    <location>
        <begin position="55"/>
        <end position="76"/>
    </location>
</feature>
<accession>A0A1I2MQH1</accession>
<protein>
    <submittedName>
        <fullName evidence="5">Cell envelope-related function transcriptional attenuator common domain-containing protein</fullName>
    </submittedName>
    <submittedName>
        <fullName evidence="4">LCP family protein required for cell wall assembly</fullName>
    </submittedName>
</protein>
<dbReference type="STRING" id="504797.SAMN05421678_1035"/>
<feature type="transmembrane region" description="Helical" evidence="2">
    <location>
        <begin position="88"/>
        <end position="115"/>
    </location>
</feature>
<dbReference type="EMBL" id="FOOI01000003">
    <property type="protein sequence ID" value="SFF93693.1"/>
    <property type="molecule type" value="Genomic_DNA"/>
</dbReference>
<organism evidence="5 6">
    <name type="scientific">Actinopolymorpha cephalotaxi</name>
    <dbReference type="NCBI Taxonomy" id="504797"/>
    <lineage>
        <taxon>Bacteria</taxon>
        <taxon>Bacillati</taxon>
        <taxon>Actinomycetota</taxon>
        <taxon>Actinomycetes</taxon>
        <taxon>Propionibacteriales</taxon>
        <taxon>Actinopolymorphaceae</taxon>
        <taxon>Actinopolymorpha</taxon>
    </lineage>
</organism>
<dbReference type="Proteomes" id="UP000533017">
    <property type="component" value="Unassembled WGS sequence"/>
</dbReference>
<keyword evidence="2" id="KW-0472">Membrane</keyword>
<dbReference type="PANTHER" id="PTHR33392">
    <property type="entry name" value="POLYISOPRENYL-TEICHOIC ACID--PEPTIDOGLYCAN TEICHOIC ACID TRANSFERASE TAGU"/>
    <property type="match status" value="1"/>
</dbReference>
<evidence type="ECO:0000313" key="4">
    <source>
        <dbReference type="EMBL" id="NYH85886.1"/>
    </source>
</evidence>
<keyword evidence="7" id="KW-1185">Reference proteome</keyword>
<feature type="transmembrane region" description="Helical" evidence="2">
    <location>
        <begin position="127"/>
        <end position="146"/>
    </location>
</feature>
<dbReference type="Gene3D" id="3.40.630.190">
    <property type="entry name" value="LCP protein"/>
    <property type="match status" value="1"/>
</dbReference>
<comment type="similarity">
    <text evidence="1">Belongs to the LytR/CpsA/Psr (LCP) family.</text>
</comment>
<sequence>MREDEEQGKGPLSYHYEQYDKTRRRQQGYGRALGFTVLGTVIPGSGLVIAGRRRIGWAIVVLAALVAGFLGYLLLFHRDTVLHWAVQPGALVVIGMVLPALALAWVCVIIATYRSLLPRGVAAFQRVMGYGLVAVLALMTVVPLGVGGRYALVQKDVVQNVFASSHSRSATAPKHVSVKDPWAGKPRLNIALLGGDGGPDRVGVRTDTVIIASIDTHTGNTVLFSLPRNLEKIPFPKGSVLAKAYPNGIFDGKGSELEWMLTAVYRNVPEQNPGLLKSDNPGADAVKLAAGGATGLNIDYYVLVNLEGFRELVDALGGITVNINTKIPMGGESSAGLKPGGWIQPGPNQHLDGFHALWFARARYGADDYARMRRQRCTVKAIVDQADPVKLLTRYEALAKTAKDIVLTDIPQSLLPAVVDLSLKVKKADVSNVAFTNELIKSAHPDYDFIHSRVKQAIRESEKDSATPQAADDLDSACAYKGPKKL</sequence>
<dbReference type="AlphaFoldDB" id="A0A1I2MQH1"/>
<dbReference type="RefSeq" id="WP_092881919.1">
    <property type="nucleotide sequence ID" value="NZ_FOOI01000003.1"/>
</dbReference>
<evidence type="ECO:0000313" key="5">
    <source>
        <dbReference type="EMBL" id="SFF93693.1"/>
    </source>
</evidence>
<dbReference type="Pfam" id="PF03816">
    <property type="entry name" value="LytR_cpsA_psr"/>
    <property type="match status" value="1"/>
</dbReference>
<feature type="domain" description="Cell envelope-related transcriptional attenuator" evidence="3">
    <location>
        <begin position="205"/>
        <end position="386"/>
    </location>
</feature>
<feature type="transmembrane region" description="Helical" evidence="2">
    <location>
        <begin position="29"/>
        <end position="49"/>
    </location>
</feature>